<dbReference type="PANTHER" id="PTHR32470">
    <property type="entry name" value="ADH DEHYDROGENASE [UBIQUINONE] 1 ALPHA SUBCOMPLEX ASSEMBLY FACTOR 2"/>
    <property type="match status" value="1"/>
</dbReference>
<organism evidence="3 4">
    <name type="scientific">Xylaria hypoxylon</name>
    <dbReference type="NCBI Taxonomy" id="37992"/>
    <lineage>
        <taxon>Eukaryota</taxon>
        <taxon>Fungi</taxon>
        <taxon>Dikarya</taxon>
        <taxon>Ascomycota</taxon>
        <taxon>Pezizomycotina</taxon>
        <taxon>Sordariomycetes</taxon>
        <taxon>Xylariomycetidae</taxon>
        <taxon>Xylariales</taxon>
        <taxon>Xylariaceae</taxon>
        <taxon>Xylaria</taxon>
    </lineage>
</organism>
<comment type="similarity">
    <text evidence="1">Belongs to the complex I NDUFA12 subunit family.</text>
</comment>
<accession>A0A4Z0Z6I6</accession>
<dbReference type="GO" id="GO:0045271">
    <property type="term" value="C:respiratory chain complex I"/>
    <property type="evidence" value="ECO:0007669"/>
    <property type="project" value="InterPro"/>
</dbReference>
<dbReference type="Pfam" id="PF05071">
    <property type="entry name" value="NDUFA12"/>
    <property type="match status" value="1"/>
</dbReference>
<dbReference type="InterPro" id="IPR052618">
    <property type="entry name" value="ComplexI_NDUFA12"/>
</dbReference>
<feature type="compositionally biased region" description="Polar residues" evidence="2">
    <location>
        <begin position="165"/>
        <end position="175"/>
    </location>
</feature>
<dbReference type="EMBL" id="SKBN01000055">
    <property type="protein sequence ID" value="TGJ84986.1"/>
    <property type="molecule type" value="Genomic_DNA"/>
</dbReference>
<comment type="caution">
    <text evidence="3">The sequence shown here is derived from an EMBL/GenBank/DDBJ whole genome shotgun (WGS) entry which is preliminary data.</text>
</comment>
<dbReference type="Proteomes" id="UP000297716">
    <property type="component" value="Unassembled WGS sequence"/>
</dbReference>
<dbReference type="PANTHER" id="PTHR32470:SF2">
    <property type="entry name" value="NADH DEHYDROGENASE [UBIQUINONE] 1 ALPHA SUBCOMPLEX ASSEMBLY FACTOR 2"/>
    <property type="match status" value="1"/>
</dbReference>
<dbReference type="GO" id="GO:0005739">
    <property type="term" value="C:mitochondrion"/>
    <property type="evidence" value="ECO:0007669"/>
    <property type="project" value="TreeGrafter"/>
</dbReference>
<proteinExistence type="inferred from homology"/>
<feature type="region of interest" description="Disordered" evidence="2">
    <location>
        <begin position="114"/>
        <end position="211"/>
    </location>
</feature>
<evidence type="ECO:0000313" key="3">
    <source>
        <dbReference type="EMBL" id="TGJ84986.1"/>
    </source>
</evidence>
<keyword evidence="4" id="KW-1185">Reference proteome</keyword>
<gene>
    <name evidence="3" type="ORF">E0Z10_g3783</name>
</gene>
<evidence type="ECO:0000313" key="4">
    <source>
        <dbReference type="Proteomes" id="UP000297716"/>
    </source>
</evidence>
<sequence length="211" mass="24391">MSTKQTSPILKIWYQWKSLRLPWRKRFFVGRDPQGNTYYELRQPRGDAPETAAYRRLVHYPRSTPYSEVKVPPAWHQWLRHQRPEPPSMVEQASELQRQARMKLLAAEADARWEAKPSLLDMPAKTSQSQDQRRSGGGGQSQQRDRDEVDIEGETQGQMGEEIHAQTSQQTSPHASPQAKMDNNPWKRAQRGAPGETWQPQSWTPAPAKKR</sequence>
<dbReference type="GO" id="GO:0032981">
    <property type="term" value="P:mitochondrial respiratory chain complex I assembly"/>
    <property type="evidence" value="ECO:0007669"/>
    <property type="project" value="TreeGrafter"/>
</dbReference>
<evidence type="ECO:0000256" key="1">
    <source>
        <dbReference type="ARBA" id="ARBA00007355"/>
    </source>
</evidence>
<reference evidence="3 4" key="1">
    <citation type="submission" date="2019-03" db="EMBL/GenBank/DDBJ databases">
        <title>Draft genome sequence of Xylaria hypoxylon DSM 108379, a ubiquitous saprotrophic-parasitic fungi on hardwood.</title>
        <authorList>
            <person name="Buettner E."/>
            <person name="Leonhardt S."/>
            <person name="Gebauer A.M."/>
            <person name="Liers C."/>
            <person name="Hofrichter M."/>
            <person name="Kellner H."/>
        </authorList>
    </citation>
    <scope>NUCLEOTIDE SEQUENCE [LARGE SCALE GENOMIC DNA]</scope>
    <source>
        <strain evidence="3 4">DSM 108379</strain>
    </source>
</reference>
<evidence type="ECO:0000256" key="2">
    <source>
        <dbReference type="SAM" id="MobiDB-lite"/>
    </source>
</evidence>
<protein>
    <submittedName>
        <fullName evidence="3">Uncharacterized protein</fullName>
    </submittedName>
</protein>
<dbReference type="STRING" id="37992.A0A4Z0Z6I6"/>
<name>A0A4Z0Z6I6_9PEZI</name>
<dbReference type="AlphaFoldDB" id="A0A4Z0Z6I6"/>
<dbReference type="OrthoDB" id="10255576at2759"/>
<dbReference type="InterPro" id="IPR007763">
    <property type="entry name" value="NDUFA12"/>
</dbReference>